<gene>
    <name evidence="7" type="ORF">C9I28_09720</name>
</gene>
<feature type="transmembrane region" description="Helical" evidence="5">
    <location>
        <begin position="166"/>
        <end position="184"/>
    </location>
</feature>
<evidence type="ECO:0000313" key="8">
    <source>
        <dbReference type="Proteomes" id="UP000240505"/>
    </source>
</evidence>
<feature type="transmembrane region" description="Helical" evidence="5">
    <location>
        <begin position="35"/>
        <end position="54"/>
    </location>
</feature>
<evidence type="ECO:0000256" key="2">
    <source>
        <dbReference type="ARBA" id="ARBA00022692"/>
    </source>
</evidence>
<feature type="transmembrane region" description="Helical" evidence="5">
    <location>
        <begin position="409"/>
        <end position="425"/>
    </location>
</feature>
<evidence type="ECO:0000259" key="6">
    <source>
        <dbReference type="Pfam" id="PF04932"/>
    </source>
</evidence>
<evidence type="ECO:0000256" key="1">
    <source>
        <dbReference type="ARBA" id="ARBA00004141"/>
    </source>
</evidence>
<dbReference type="Pfam" id="PF04932">
    <property type="entry name" value="Wzy_C"/>
    <property type="match status" value="1"/>
</dbReference>
<feature type="transmembrane region" description="Helical" evidence="5">
    <location>
        <begin position="74"/>
        <end position="95"/>
    </location>
</feature>
<feature type="transmembrane region" description="Helical" evidence="5">
    <location>
        <begin position="231"/>
        <end position="248"/>
    </location>
</feature>
<feature type="transmembrane region" description="Helical" evidence="5">
    <location>
        <begin position="382"/>
        <end position="402"/>
    </location>
</feature>
<evidence type="ECO:0000256" key="5">
    <source>
        <dbReference type="SAM" id="Phobius"/>
    </source>
</evidence>
<name>A0A2R4C8W2_9BURK</name>
<feature type="transmembrane region" description="Helical" evidence="5">
    <location>
        <begin position="204"/>
        <end position="224"/>
    </location>
</feature>
<dbReference type="RefSeq" id="WP_107141330.1">
    <property type="nucleotide sequence ID" value="NZ_CP028324.1"/>
</dbReference>
<dbReference type="InterPro" id="IPR051533">
    <property type="entry name" value="WaaL-like"/>
</dbReference>
<dbReference type="OrthoDB" id="7056675at2"/>
<evidence type="ECO:0000256" key="3">
    <source>
        <dbReference type="ARBA" id="ARBA00022989"/>
    </source>
</evidence>
<organism evidence="7 8">
    <name type="scientific">Pseudoduganella armeniaca</name>
    <dbReference type="NCBI Taxonomy" id="2072590"/>
    <lineage>
        <taxon>Bacteria</taxon>
        <taxon>Pseudomonadati</taxon>
        <taxon>Pseudomonadota</taxon>
        <taxon>Betaproteobacteria</taxon>
        <taxon>Burkholderiales</taxon>
        <taxon>Oxalobacteraceae</taxon>
        <taxon>Telluria group</taxon>
        <taxon>Pseudoduganella</taxon>
    </lineage>
</organism>
<dbReference type="Proteomes" id="UP000240505">
    <property type="component" value="Chromosome"/>
</dbReference>
<keyword evidence="8" id="KW-1185">Reference proteome</keyword>
<feature type="transmembrane region" description="Helical" evidence="5">
    <location>
        <begin position="254"/>
        <end position="272"/>
    </location>
</feature>
<sequence>MTEVLIVVIVATIALGALFALALALHWGHKRDHGLVPYVFYFSLFAAGIGIAMSPRDMSMEDQVSDLITGRHPLIIWAGRFSSLFILLSCGERILHRLVKRDPNQPLPKLLVAAFVLYFLTNVVSPALFGRHPNIAHDYLYVGLVGIAATLFTVREVETMLTTLRNALLAFTVVSLAFLLISPGKVADTHYVGLVPFLHLRFTGLAPHANVMGPLTVTLLICLWRRPFQRAWMTRVGAAMGLFALLLTQSKTSWIAFLLTVGCISYYAYRDLIVQRITDHRRPLLPVAIVSAAMLMLLAITLVLMFGDVGAKLNSLAASREGAQLSSFSGRDAIWEVAMQEWRRNPVFGYGLTIWDARFLISIRMPFAVHAHSQFFQTVSSAGTVGLVGLLVYLAVLTYAVIRTTRASGGLTLAMYLTILMRGVSEVPLMMTMFGPDSIGHLLLIAVLAAYYRARVPAKAVAAGRANAIAPVPSLPARQYPAAQPVPQGACDADFGGGAGL</sequence>
<feature type="transmembrane region" description="Helical" evidence="5">
    <location>
        <begin position="431"/>
        <end position="452"/>
    </location>
</feature>
<evidence type="ECO:0000256" key="4">
    <source>
        <dbReference type="ARBA" id="ARBA00023136"/>
    </source>
</evidence>
<keyword evidence="3 5" id="KW-1133">Transmembrane helix</keyword>
<comment type="subcellular location">
    <subcellularLocation>
        <location evidence="1">Membrane</location>
        <topology evidence="1">Multi-pass membrane protein</topology>
    </subcellularLocation>
</comment>
<keyword evidence="2 5" id="KW-0812">Transmembrane</keyword>
<feature type="transmembrane region" description="Helical" evidence="5">
    <location>
        <begin position="6"/>
        <end position="28"/>
    </location>
</feature>
<feature type="transmembrane region" description="Helical" evidence="5">
    <location>
        <begin position="107"/>
        <end position="129"/>
    </location>
</feature>
<accession>A0A2R4C8W2</accession>
<dbReference type="PANTHER" id="PTHR37422">
    <property type="entry name" value="TEICHURONIC ACID BIOSYNTHESIS PROTEIN TUAE"/>
    <property type="match status" value="1"/>
</dbReference>
<dbReference type="KEGG" id="masz:C9I28_09720"/>
<reference evidence="7 8" key="1">
    <citation type="submission" date="2018-03" db="EMBL/GenBank/DDBJ databases">
        <title>Massilia armeniaca sp. nov., isolated from desert soil.</title>
        <authorList>
            <person name="Huang H."/>
            <person name="Ren M."/>
        </authorList>
    </citation>
    <scope>NUCLEOTIDE SEQUENCE [LARGE SCALE GENOMIC DNA]</scope>
    <source>
        <strain evidence="7 8">ZMN-3</strain>
    </source>
</reference>
<protein>
    <submittedName>
        <fullName evidence="7">Polymerase</fullName>
    </submittedName>
</protein>
<keyword evidence="4 5" id="KW-0472">Membrane</keyword>
<dbReference type="PANTHER" id="PTHR37422:SF13">
    <property type="entry name" value="LIPOPOLYSACCHARIDE BIOSYNTHESIS PROTEIN PA4999-RELATED"/>
    <property type="match status" value="1"/>
</dbReference>
<feature type="domain" description="O-antigen ligase-related" evidence="6">
    <location>
        <begin position="238"/>
        <end position="390"/>
    </location>
</feature>
<dbReference type="AlphaFoldDB" id="A0A2R4C8W2"/>
<feature type="transmembrane region" description="Helical" evidence="5">
    <location>
        <begin position="284"/>
        <end position="306"/>
    </location>
</feature>
<feature type="transmembrane region" description="Helical" evidence="5">
    <location>
        <begin position="135"/>
        <end position="154"/>
    </location>
</feature>
<dbReference type="GO" id="GO:0016020">
    <property type="term" value="C:membrane"/>
    <property type="evidence" value="ECO:0007669"/>
    <property type="project" value="UniProtKB-SubCell"/>
</dbReference>
<dbReference type="InterPro" id="IPR007016">
    <property type="entry name" value="O-antigen_ligase-rel_domated"/>
</dbReference>
<evidence type="ECO:0000313" key="7">
    <source>
        <dbReference type="EMBL" id="AVR95978.1"/>
    </source>
</evidence>
<dbReference type="EMBL" id="CP028324">
    <property type="protein sequence ID" value="AVR95978.1"/>
    <property type="molecule type" value="Genomic_DNA"/>
</dbReference>
<proteinExistence type="predicted"/>